<evidence type="ECO:0000313" key="6">
    <source>
        <dbReference type="Proteomes" id="UP000178089"/>
    </source>
</evidence>
<dbReference type="STRING" id="1802315.A3F51_00105"/>
<keyword evidence="4" id="KW-0694">RNA-binding</keyword>
<name>A0A1G2MZV8_9BACT</name>
<gene>
    <name evidence="5" type="ORF">A3F51_00105</name>
</gene>
<reference evidence="5 6" key="1">
    <citation type="journal article" date="2016" name="Nat. Commun.">
        <title>Thousands of microbial genomes shed light on interconnected biogeochemical processes in an aquifer system.</title>
        <authorList>
            <person name="Anantharaman K."/>
            <person name="Brown C.T."/>
            <person name="Hug L.A."/>
            <person name="Sharon I."/>
            <person name="Castelle C.J."/>
            <person name="Probst A.J."/>
            <person name="Thomas B.C."/>
            <person name="Singh A."/>
            <person name="Wilkins M.J."/>
            <person name="Karaoz U."/>
            <person name="Brodie E.L."/>
            <person name="Williams K.H."/>
            <person name="Hubbard S.S."/>
            <person name="Banfield J.F."/>
        </authorList>
    </citation>
    <scope>NUCLEOTIDE SEQUENCE [LARGE SCALE GENOMIC DNA]</scope>
</reference>
<dbReference type="GO" id="GO:0008168">
    <property type="term" value="F:methyltransferase activity"/>
    <property type="evidence" value="ECO:0007669"/>
    <property type="project" value="UniProtKB-KW"/>
</dbReference>
<proteinExistence type="predicted"/>
<keyword evidence="1" id="KW-0489">Methyltransferase</keyword>
<keyword evidence="3" id="KW-0949">S-adenosyl-L-methionine</keyword>
<dbReference type="InterPro" id="IPR001737">
    <property type="entry name" value="KsgA/Erm"/>
</dbReference>
<dbReference type="SUPFAM" id="SSF53335">
    <property type="entry name" value="S-adenosyl-L-methionine-dependent methyltransferases"/>
    <property type="match status" value="1"/>
</dbReference>
<evidence type="ECO:0008006" key="7">
    <source>
        <dbReference type="Google" id="ProtNLM"/>
    </source>
</evidence>
<dbReference type="AlphaFoldDB" id="A0A1G2MZV8"/>
<keyword evidence="2" id="KW-0808">Transferase</keyword>
<accession>A0A1G2MZV8</accession>
<dbReference type="EMBL" id="MHRT01000004">
    <property type="protein sequence ID" value="OHA29427.1"/>
    <property type="molecule type" value="Genomic_DNA"/>
</dbReference>
<protein>
    <recommendedName>
        <fullName evidence="7">Methyltransferase domain-containing protein</fullName>
    </recommendedName>
</protein>
<evidence type="ECO:0000256" key="2">
    <source>
        <dbReference type="ARBA" id="ARBA00022679"/>
    </source>
</evidence>
<evidence type="ECO:0000256" key="3">
    <source>
        <dbReference type="ARBA" id="ARBA00022691"/>
    </source>
</evidence>
<dbReference type="Gene3D" id="3.40.50.150">
    <property type="entry name" value="Vaccinia Virus protein VP39"/>
    <property type="match status" value="1"/>
</dbReference>
<dbReference type="Proteomes" id="UP000178089">
    <property type="component" value="Unassembled WGS sequence"/>
</dbReference>
<evidence type="ECO:0000256" key="1">
    <source>
        <dbReference type="ARBA" id="ARBA00022603"/>
    </source>
</evidence>
<comment type="caution">
    <text evidence="5">The sequence shown here is derived from an EMBL/GenBank/DDBJ whole genome shotgun (WGS) entry which is preliminary data.</text>
</comment>
<dbReference type="GO" id="GO:0003723">
    <property type="term" value="F:RNA binding"/>
    <property type="evidence" value="ECO:0007669"/>
    <property type="project" value="UniProtKB-KW"/>
</dbReference>
<dbReference type="GO" id="GO:0032259">
    <property type="term" value="P:methylation"/>
    <property type="evidence" value="ECO:0007669"/>
    <property type="project" value="UniProtKB-KW"/>
</dbReference>
<evidence type="ECO:0000313" key="5">
    <source>
        <dbReference type="EMBL" id="OHA29427.1"/>
    </source>
</evidence>
<sequence>MITHFPKTHAPGLFFREGIKKFIKNGSLVPSSKYLGKMMLKSVEMKQGVFIVELGAGTGTFTKMILSEMPKSGRLVVFEINPILAEYLRWQIVDPRIMIIEADAVDMVSHLSNLNTNKPNYIISGIPIGNMRPSLRKSLLSAVHETLAEDGLFIQFQYFLASLVAIRKFFHTKIIGYEYRNIPPAFVYSCSKKIL</sequence>
<dbReference type="CDD" id="cd02440">
    <property type="entry name" value="AdoMet_MTases"/>
    <property type="match status" value="1"/>
</dbReference>
<dbReference type="Pfam" id="PF00398">
    <property type="entry name" value="RrnaAD"/>
    <property type="match status" value="1"/>
</dbReference>
<dbReference type="InterPro" id="IPR029063">
    <property type="entry name" value="SAM-dependent_MTases_sf"/>
</dbReference>
<evidence type="ECO:0000256" key="4">
    <source>
        <dbReference type="ARBA" id="ARBA00022884"/>
    </source>
</evidence>
<organism evidence="5 6">
    <name type="scientific">Candidatus Taylorbacteria bacterium RIFCSPHIGHO2_12_FULL_45_16</name>
    <dbReference type="NCBI Taxonomy" id="1802315"/>
    <lineage>
        <taxon>Bacteria</taxon>
        <taxon>Candidatus Tayloriibacteriota</taxon>
    </lineage>
</organism>